<dbReference type="Proteomes" id="UP001597213">
    <property type="component" value="Unassembled WGS sequence"/>
</dbReference>
<reference evidence="5" key="1">
    <citation type="journal article" date="2019" name="Int. J. Syst. Evol. Microbiol.">
        <title>The Global Catalogue of Microorganisms (GCM) 10K type strain sequencing project: providing services to taxonomists for standard genome sequencing and annotation.</title>
        <authorList>
            <consortium name="The Broad Institute Genomics Platform"/>
            <consortium name="The Broad Institute Genome Sequencing Center for Infectious Disease"/>
            <person name="Wu L."/>
            <person name="Ma J."/>
        </authorList>
    </citation>
    <scope>NUCLEOTIDE SEQUENCE [LARGE SCALE GENOMIC DNA]</scope>
    <source>
        <strain evidence="5">CCUG 56029</strain>
    </source>
</reference>
<dbReference type="PANTHER" id="PTHR38340">
    <property type="entry name" value="S-LAYER PROTEIN"/>
    <property type="match status" value="1"/>
</dbReference>
<accession>A0ABW4R4I5</accession>
<protein>
    <submittedName>
        <fullName evidence="4">Calcium-binding protein</fullName>
    </submittedName>
</protein>
<comment type="subcellular location">
    <subcellularLocation>
        <location evidence="1">Secreted</location>
    </subcellularLocation>
</comment>
<dbReference type="PROSITE" id="PS00330">
    <property type="entry name" value="HEMOLYSIN_CALCIUM"/>
    <property type="match status" value="2"/>
</dbReference>
<dbReference type="RefSeq" id="WP_379140796.1">
    <property type="nucleotide sequence ID" value="NZ_JBHUEN010000016.1"/>
</dbReference>
<evidence type="ECO:0000256" key="3">
    <source>
        <dbReference type="SAM" id="MobiDB-lite"/>
    </source>
</evidence>
<feature type="region of interest" description="Disordered" evidence="3">
    <location>
        <begin position="1"/>
        <end position="26"/>
    </location>
</feature>
<evidence type="ECO:0000256" key="2">
    <source>
        <dbReference type="ARBA" id="ARBA00022525"/>
    </source>
</evidence>
<dbReference type="InterPro" id="IPR001343">
    <property type="entry name" value="Hemolysn_Ca-bd"/>
</dbReference>
<evidence type="ECO:0000313" key="5">
    <source>
        <dbReference type="Proteomes" id="UP001597213"/>
    </source>
</evidence>
<proteinExistence type="predicted"/>
<evidence type="ECO:0000313" key="4">
    <source>
        <dbReference type="EMBL" id="MFD1881171.1"/>
    </source>
</evidence>
<dbReference type="InterPro" id="IPR050557">
    <property type="entry name" value="RTX_toxin/Mannuronan_C5-epim"/>
</dbReference>
<dbReference type="PANTHER" id="PTHR38340:SF1">
    <property type="entry name" value="S-LAYER PROTEIN"/>
    <property type="match status" value="1"/>
</dbReference>
<dbReference type="Gene3D" id="2.150.10.10">
    <property type="entry name" value="Serralysin-like metalloprotease, C-terminal"/>
    <property type="match status" value="2"/>
</dbReference>
<dbReference type="PRINTS" id="PR00313">
    <property type="entry name" value="CABNDNGRPT"/>
</dbReference>
<keyword evidence="2" id="KW-0964">Secreted</keyword>
<dbReference type="SUPFAM" id="SSF51120">
    <property type="entry name" value="beta-Roll"/>
    <property type="match status" value="2"/>
</dbReference>
<name>A0ABW4R4I5_9RHOB</name>
<dbReference type="InterPro" id="IPR018511">
    <property type="entry name" value="Hemolysin-typ_Ca-bd_CS"/>
</dbReference>
<gene>
    <name evidence="4" type="ORF">ACFSCT_05510</name>
</gene>
<dbReference type="Pfam" id="PF00353">
    <property type="entry name" value="HemolysinCabind"/>
    <property type="match status" value="3"/>
</dbReference>
<comment type="caution">
    <text evidence="4">The sequence shown here is derived from an EMBL/GenBank/DDBJ whole genome shotgun (WGS) entry which is preliminary data.</text>
</comment>
<sequence length="319" mass="32007">MANLTGSSRPEVLTGGAGADSVTGGAGNDVIRGDNLLANGTFEGNNLESGYNSNTVAAGWTRYNPNNTTQGVGQQVHTFTTGAANYIDTGNQNGVKQGLEQNTGVTYDRNQSYNFTLDVGGQYAGGTGTGRYGPSPVTVEIYVGTTRIGTTTYTFPSNYVAGTMNTISLPIAVGASAATGQISVRIFVESINNANNRQTIIDNASLTTTGVVPGGNDTLDGGLGSDTIYGDAGNDSILGGAGADTLYGGTGNDTIYGDDVAGTDTLGGADYIDGGAGNDSIVAGIGNDTVTGGAGGDTILGGAGSDTIYGAPRFFTEFL</sequence>
<keyword evidence="5" id="KW-1185">Reference proteome</keyword>
<dbReference type="InterPro" id="IPR011049">
    <property type="entry name" value="Serralysin-like_metalloprot_C"/>
</dbReference>
<organism evidence="4 5">
    <name type="scientific">Paracoccus pacificus</name>
    <dbReference type="NCBI Taxonomy" id="1463598"/>
    <lineage>
        <taxon>Bacteria</taxon>
        <taxon>Pseudomonadati</taxon>
        <taxon>Pseudomonadota</taxon>
        <taxon>Alphaproteobacteria</taxon>
        <taxon>Rhodobacterales</taxon>
        <taxon>Paracoccaceae</taxon>
        <taxon>Paracoccus</taxon>
    </lineage>
</organism>
<dbReference type="EMBL" id="JBHUEN010000016">
    <property type="protein sequence ID" value="MFD1881171.1"/>
    <property type="molecule type" value="Genomic_DNA"/>
</dbReference>
<evidence type="ECO:0000256" key="1">
    <source>
        <dbReference type="ARBA" id="ARBA00004613"/>
    </source>
</evidence>